<reference evidence="1" key="1">
    <citation type="submission" date="2021-06" db="EMBL/GenBank/DDBJ databases">
        <authorList>
            <person name="Ellington A.J."/>
            <person name="Bryan N.C."/>
            <person name="Christner B.C."/>
            <person name="Reisch C.R."/>
        </authorList>
    </citation>
    <scope>NUCLEOTIDE SEQUENCE</scope>
    <source>
        <strain evidence="1">L6-1</strain>
    </source>
</reference>
<gene>
    <name evidence="1" type="ORF">KM842_07285</name>
</gene>
<keyword evidence="1" id="KW-0540">Nuclease</keyword>
<accession>A0ACD1E7S0</accession>
<proteinExistence type="predicted"/>
<dbReference type="EMBL" id="CP076544">
    <property type="protein sequence ID" value="QWS34918.1"/>
    <property type="molecule type" value="Genomic_DNA"/>
</dbReference>
<dbReference type="Proteomes" id="UP000681794">
    <property type="component" value="Chromosome"/>
</dbReference>
<keyword evidence="1" id="KW-0255">Endonuclease</keyword>
<organism evidence="1 2">
    <name type="scientific">Curtobacterium aetherium</name>
    <dbReference type="NCBI Taxonomy" id="2841594"/>
    <lineage>
        <taxon>Bacteria</taxon>
        <taxon>Bacillati</taxon>
        <taxon>Actinomycetota</taxon>
        <taxon>Actinomycetes</taxon>
        <taxon>Micrococcales</taxon>
        <taxon>Microbacteriaceae</taxon>
        <taxon>Curtobacterium</taxon>
    </lineage>
</organism>
<evidence type="ECO:0000313" key="1">
    <source>
        <dbReference type="EMBL" id="QWS34918.1"/>
    </source>
</evidence>
<evidence type="ECO:0000313" key="2">
    <source>
        <dbReference type="Proteomes" id="UP000681794"/>
    </source>
</evidence>
<keyword evidence="2" id="KW-1185">Reference proteome</keyword>
<sequence length="212" mass="23821">MLPKTKRPGRDTAEIEATVRAYELAVPVFVILPGKTTTTRAVRRAIVEEVNRDSGSVLITFIDDEVLPPAPSTGIHAEFELVLDDEETRWQRRRARPNQARFAFAVMARYGARCAVCDISASPVLEAAHVRPNSLKGSDDARNGLPLCSNHHRLFDKGWFGIDPVSTKIVFRDDSQREHVPITRSDLRHLPAQPAPAALQDAWMRWKRHQDG</sequence>
<keyword evidence="1" id="KW-0378">Hydrolase</keyword>
<name>A0ACD1E7S0_9MICO</name>
<protein>
    <submittedName>
        <fullName evidence="1">HNH endonuclease</fullName>
    </submittedName>
</protein>